<reference evidence="2 3" key="1">
    <citation type="submission" date="2015-01" db="EMBL/GenBank/DDBJ databases">
        <title>The Genome Sequence of Rhinocladiella mackenzie CBS 650.93.</title>
        <authorList>
            <consortium name="The Broad Institute Genomics Platform"/>
            <person name="Cuomo C."/>
            <person name="de Hoog S."/>
            <person name="Gorbushina A."/>
            <person name="Stielow B."/>
            <person name="Teixiera M."/>
            <person name="Abouelleil A."/>
            <person name="Chapman S.B."/>
            <person name="Priest M."/>
            <person name="Young S.K."/>
            <person name="Wortman J."/>
            <person name="Nusbaum C."/>
            <person name="Birren B."/>
        </authorList>
    </citation>
    <scope>NUCLEOTIDE SEQUENCE [LARGE SCALE GENOMIC DNA]</scope>
    <source>
        <strain evidence="2 3">CBS 650.93</strain>
    </source>
</reference>
<evidence type="ECO:0000313" key="2">
    <source>
        <dbReference type="EMBL" id="KIX01787.1"/>
    </source>
</evidence>
<evidence type="ECO:0000256" key="1">
    <source>
        <dbReference type="SAM" id="MobiDB-lite"/>
    </source>
</evidence>
<evidence type="ECO:0000313" key="3">
    <source>
        <dbReference type="Proteomes" id="UP000053617"/>
    </source>
</evidence>
<dbReference type="Proteomes" id="UP000053617">
    <property type="component" value="Unassembled WGS sequence"/>
</dbReference>
<dbReference type="RefSeq" id="XP_013268923.1">
    <property type="nucleotide sequence ID" value="XM_013413469.1"/>
</dbReference>
<feature type="region of interest" description="Disordered" evidence="1">
    <location>
        <begin position="169"/>
        <end position="205"/>
    </location>
</feature>
<dbReference type="GeneID" id="25297585"/>
<sequence>MFRKASGGTGFSWNRLITNAIPNFANDNPSRDADLTPTEKDILWTYQISGAQTGERSPMTLDAGSALKAGITTSDKISARIHKALVKNGILDPTNPLGIDTTRVTPKFAHQLSFISVAGQRKTIGMLFFWEEEVIRWRLLDQEEAEINSAMEAEGVSEQAKAELRVRLESTRMRRAMRPSERPVEVEGGDGNAQQEQAEGPPQYA</sequence>
<keyword evidence="3" id="KW-1185">Reference proteome</keyword>
<dbReference type="STRING" id="1442369.A0A0D2FID4"/>
<protein>
    <submittedName>
        <fullName evidence="2">Uncharacterized protein</fullName>
    </submittedName>
</protein>
<dbReference type="EMBL" id="KN847481">
    <property type="protein sequence ID" value="KIX01787.1"/>
    <property type="molecule type" value="Genomic_DNA"/>
</dbReference>
<name>A0A0D2FID4_9EURO</name>
<gene>
    <name evidence="2" type="ORF">Z518_09514</name>
</gene>
<feature type="compositionally biased region" description="Basic and acidic residues" evidence="1">
    <location>
        <begin position="169"/>
        <end position="185"/>
    </location>
</feature>
<dbReference type="AlphaFoldDB" id="A0A0D2FID4"/>
<organism evidence="2 3">
    <name type="scientific">Rhinocladiella mackenziei CBS 650.93</name>
    <dbReference type="NCBI Taxonomy" id="1442369"/>
    <lineage>
        <taxon>Eukaryota</taxon>
        <taxon>Fungi</taxon>
        <taxon>Dikarya</taxon>
        <taxon>Ascomycota</taxon>
        <taxon>Pezizomycotina</taxon>
        <taxon>Eurotiomycetes</taxon>
        <taxon>Chaetothyriomycetidae</taxon>
        <taxon>Chaetothyriales</taxon>
        <taxon>Herpotrichiellaceae</taxon>
        <taxon>Rhinocladiella</taxon>
    </lineage>
</organism>
<dbReference type="HOGENOM" id="CLU_117714_0_0_1"/>
<dbReference type="VEuPathDB" id="FungiDB:Z518_09514"/>
<dbReference type="OrthoDB" id="5244524at2759"/>
<accession>A0A0D2FID4</accession>
<proteinExistence type="predicted"/>